<keyword evidence="2" id="KW-1185">Reference proteome</keyword>
<comment type="caution">
    <text evidence="1">The sequence shown here is derived from an EMBL/GenBank/DDBJ whole genome shotgun (WGS) entry which is preliminary data.</text>
</comment>
<protein>
    <submittedName>
        <fullName evidence="1">Uncharacterized protein</fullName>
    </submittedName>
</protein>
<sequence length="327" mass="35400">MKITPKLHQRNLYASSLIYNSKTFLKNKPISKQQDLENFEILRSPCFPTSAAKDHRRLSSPSPITSPPPPRKLTARKDPTPPTMMHPLRWSGALEAVHPDPKINQNHLFPLLENPSPLCRHTSWRSPMDRISSPPSHGYAIIEQPVFACCPVRESFPTSHSNNPPCTNTAITFNGRFDLLSISATILPSSITSSSLEGSEGVTDFLARIPATRFAVSLAGPRGQTVGGVVIGPLLAAGTVYIIAASFNNPLYHRLPMEEDDPARSSGGVSASAAREQSPASGGGDSGQHHAEPSMAADSLPVYSCHLPSDVIWAPIPRQASRHSPLY</sequence>
<organism evidence="1 2">
    <name type="scientific">Cichorium intybus</name>
    <name type="common">Chicory</name>
    <dbReference type="NCBI Taxonomy" id="13427"/>
    <lineage>
        <taxon>Eukaryota</taxon>
        <taxon>Viridiplantae</taxon>
        <taxon>Streptophyta</taxon>
        <taxon>Embryophyta</taxon>
        <taxon>Tracheophyta</taxon>
        <taxon>Spermatophyta</taxon>
        <taxon>Magnoliopsida</taxon>
        <taxon>eudicotyledons</taxon>
        <taxon>Gunneridae</taxon>
        <taxon>Pentapetalae</taxon>
        <taxon>asterids</taxon>
        <taxon>campanulids</taxon>
        <taxon>Asterales</taxon>
        <taxon>Asteraceae</taxon>
        <taxon>Cichorioideae</taxon>
        <taxon>Cichorieae</taxon>
        <taxon>Cichoriinae</taxon>
        <taxon>Cichorium</taxon>
    </lineage>
</organism>
<name>A0ACB8YUL4_CICIN</name>
<evidence type="ECO:0000313" key="1">
    <source>
        <dbReference type="EMBL" id="KAI3689165.1"/>
    </source>
</evidence>
<gene>
    <name evidence="1" type="ORF">L2E82_47115</name>
</gene>
<reference evidence="1 2" key="2">
    <citation type="journal article" date="2022" name="Mol. Ecol. Resour.">
        <title>The genomes of chicory, endive, great burdock and yacon provide insights into Asteraceae paleo-polyploidization history and plant inulin production.</title>
        <authorList>
            <person name="Fan W."/>
            <person name="Wang S."/>
            <person name="Wang H."/>
            <person name="Wang A."/>
            <person name="Jiang F."/>
            <person name="Liu H."/>
            <person name="Zhao H."/>
            <person name="Xu D."/>
            <person name="Zhang Y."/>
        </authorList>
    </citation>
    <scope>NUCLEOTIDE SEQUENCE [LARGE SCALE GENOMIC DNA]</scope>
    <source>
        <strain evidence="2">cv. Punajuju</strain>
        <tissue evidence="1">Leaves</tissue>
    </source>
</reference>
<proteinExistence type="predicted"/>
<evidence type="ECO:0000313" key="2">
    <source>
        <dbReference type="Proteomes" id="UP001055811"/>
    </source>
</evidence>
<reference evidence="2" key="1">
    <citation type="journal article" date="2022" name="Mol. Ecol. Resour.">
        <title>The genomes of chicory, endive, great burdock and yacon provide insights into Asteraceae palaeo-polyploidization history and plant inulin production.</title>
        <authorList>
            <person name="Fan W."/>
            <person name="Wang S."/>
            <person name="Wang H."/>
            <person name="Wang A."/>
            <person name="Jiang F."/>
            <person name="Liu H."/>
            <person name="Zhao H."/>
            <person name="Xu D."/>
            <person name="Zhang Y."/>
        </authorList>
    </citation>
    <scope>NUCLEOTIDE SEQUENCE [LARGE SCALE GENOMIC DNA]</scope>
    <source>
        <strain evidence="2">cv. Punajuju</strain>
    </source>
</reference>
<dbReference type="Proteomes" id="UP001055811">
    <property type="component" value="Linkage Group LG09"/>
</dbReference>
<dbReference type="EMBL" id="CM042017">
    <property type="protein sequence ID" value="KAI3689165.1"/>
    <property type="molecule type" value="Genomic_DNA"/>
</dbReference>
<accession>A0ACB8YUL4</accession>